<dbReference type="CDD" id="cd06288">
    <property type="entry name" value="PBP1_sucrose_transcription_regulator"/>
    <property type="match status" value="1"/>
</dbReference>
<organism evidence="5 6">
    <name type="scientific">Arthrobacter psychrolactophilus</name>
    <dbReference type="NCBI Taxonomy" id="92442"/>
    <lineage>
        <taxon>Bacteria</taxon>
        <taxon>Bacillati</taxon>
        <taxon>Actinomycetota</taxon>
        <taxon>Actinomycetes</taxon>
        <taxon>Micrococcales</taxon>
        <taxon>Micrococcaceae</taxon>
        <taxon>Arthrobacter</taxon>
    </lineage>
</organism>
<sequence>MAETANGVVSGGFSAKPATLRDVAALAGVSVATVSKALNGREHVRAETRVKVQQAAEKLNFLPNVLAQGLLSGRTGTVGLLTSDLVGRFSLPVMMGAEDAFGAGSTSVFLCDARGDGIREQHHLHALLSRRVDGLIIVGDTTNPRESLGQHLPVPVVYAYAPSLDERDMSVVSDNVGAGRQAVEHMVRSGRSRIAYIAGDKEFLAARDRAEGAVQALHQFGLPLMGDEVMYGAWTESWGRSSVRALIDKCPDIDAVICGSDQIARGVLDALRESGRTVPDEVAVMGHDNWELLATQARPPLSTIDMNLELVGRKAAQLLFAAIEGTAEPGIHSISTRLLARDSTARG</sequence>
<keyword evidence="6" id="KW-1185">Reference proteome</keyword>
<dbReference type="Pfam" id="PF13377">
    <property type="entry name" value="Peripla_BP_3"/>
    <property type="match status" value="1"/>
</dbReference>
<dbReference type="InterPro" id="IPR000843">
    <property type="entry name" value="HTH_LacI"/>
</dbReference>
<dbReference type="GO" id="GO:0003700">
    <property type="term" value="F:DNA-binding transcription factor activity"/>
    <property type="evidence" value="ECO:0007669"/>
    <property type="project" value="TreeGrafter"/>
</dbReference>
<dbReference type="Pfam" id="PF00356">
    <property type="entry name" value="LacI"/>
    <property type="match status" value="1"/>
</dbReference>
<evidence type="ECO:0000256" key="1">
    <source>
        <dbReference type="ARBA" id="ARBA00023015"/>
    </source>
</evidence>
<dbReference type="PROSITE" id="PS50932">
    <property type="entry name" value="HTH_LACI_2"/>
    <property type="match status" value="1"/>
</dbReference>
<dbReference type="OrthoDB" id="3467214at2"/>
<dbReference type="PROSITE" id="PS00356">
    <property type="entry name" value="HTH_LACI_1"/>
    <property type="match status" value="1"/>
</dbReference>
<name>A0A2V5ILD7_9MICC</name>
<dbReference type="InterPro" id="IPR028082">
    <property type="entry name" value="Peripla_BP_I"/>
</dbReference>
<dbReference type="AlphaFoldDB" id="A0A2V5ILD7"/>
<keyword evidence="1" id="KW-0805">Transcription regulation</keyword>
<dbReference type="Proteomes" id="UP000247980">
    <property type="component" value="Unassembled WGS sequence"/>
</dbReference>
<proteinExistence type="predicted"/>
<dbReference type="PANTHER" id="PTHR30146:SF109">
    <property type="entry name" value="HTH-TYPE TRANSCRIPTIONAL REGULATOR GALS"/>
    <property type="match status" value="1"/>
</dbReference>
<dbReference type="InterPro" id="IPR010982">
    <property type="entry name" value="Lambda_DNA-bd_dom_sf"/>
</dbReference>
<keyword evidence="2" id="KW-0238">DNA-binding</keyword>
<dbReference type="Gene3D" id="1.10.260.40">
    <property type="entry name" value="lambda repressor-like DNA-binding domains"/>
    <property type="match status" value="1"/>
</dbReference>
<evidence type="ECO:0000259" key="4">
    <source>
        <dbReference type="PROSITE" id="PS50932"/>
    </source>
</evidence>
<accession>A0A2V5ILD7</accession>
<evidence type="ECO:0000313" key="5">
    <source>
        <dbReference type="EMBL" id="PYI37468.1"/>
    </source>
</evidence>
<dbReference type="PANTHER" id="PTHR30146">
    <property type="entry name" value="LACI-RELATED TRANSCRIPTIONAL REPRESSOR"/>
    <property type="match status" value="1"/>
</dbReference>
<gene>
    <name evidence="5" type="ORF">CVS30_15090</name>
</gene>
<keyword evidence="3" id="KW-0804">Transcription</keyword>
<evidence type="ECO:0000313" key="6">
    <source>
        <dbReference type="Proteomes" id="UP000247980"/>
    </source>
</evidence>
<feature type="domain" description="HTH lacI-type" evidence="4">
    <location>
        <begin position="18"/>
        <end position="72"/>
    </location>
</feature>
<dbReference type="SUPFAM" id="SSF47413">
    <property type="entry name" value="lambda repressor-like DNA-binding domains"/>
    <property type="match status" value="1"/>
</dbReference>
<protein>
    <submittedName>
        <fullName evidence="5">LacI family transcriptional regulator</fullName>
    </submittedName>
</protein>
<dbReference type="CDD" id="cd01392">
    <property type="entry name" value="HTH_LacI"/>
    <property type="match status" value="1"/>
</dbReference>
<dbReference type="Gene3D" id="3.40.50.2300">
    <property type="match status" value="2"/>
</dbReference>
<dbReference type="InterPro" id="IPR046335">
    <property type="entry name" value="LacI/GalR-like_sensor"/>
</dbReference>
<reference evidence="5 6" key="1">
    <citation type="submission" date="2018-05" db="EMBL/GenBank/DDBJ databases">
        <title>Genetic diversity of glacier-inhabiting Cryobacterium bacteria in China and description of Cryobacterium mengkeensis sp. nov. and Arthrobacter glacialis sp. nov.</title>
        <authorList>
            <person name="Liu Q."/>
            <person name="Xin Y.-H."/>
        </authorList>
    </citation>
    <scope>NUCLEOTIDE SEQUENCE [LARGE SCALE GENOMIC DNA]</scope>
    <source>
        <strain evidence="5 6">B7</strain>
    </source>
</reference>
<dbReference type="SMART" id="SM00354">
    <property type="entry name" value="HTH_LACI"/>
    <property type="match status" value="1"/>
</dbReference>
<comment type="caution">
    <text evidence="5">The sequence shown here is derived from an EMBL/GenBank/DDBJ whole genome shotgun (WGS) entry which is preliminary data.</text>
</comment>
<dbReference type="GO" id="GO:0000976">
    <property type="term" value="F:transcription cis-regulatory region binding"/>
    <property type="evidence" value="ECO:0007669"/>
    <property type="project" value="TreeGrafter"/>
</dbReference>
<dbReference type="SUPFAM" id="SSF53822">
    <property type="entry name" value="Periplasmic binding protein-like I"/>
    <property type="match status" value="1"/>
</dbReference>
<evidence type="ECO:0000256" key="3">
    <source>
        <dbReference type="ARBA" id="ARBA00023163"/>
    </source>
</evidence>
<dbReference type="EMBL" id="QJVC01000021">
    <property type="protein sequence ID" value="PYI37468.1"/>
    <property type="molecule type" value="Genomic_DNA"/>
</dbReference>
<dbReference type="RefSeq" id="WP_110486383.1">
    <property type="nucleotide sequence ID" value="NZ_QJVC01000021.1"/>
</dbReference>
<dbReference type="PRINTS" id="PR00036">
    <property type="entry name" value="HTHLACI"/>
</dbReference>
<evidence type="ECO:0000256" key="2">
    <source>
        <dbReference type="ARBA" id="ARBA00023125"/>
    </source>
</evidence>